<accession>A0A0F9GV99</accession>
<protein>
    <submittedName>
        <fullName evidence="1">Uncharacterized protein</fullName>
    </submittedName>
</protein>
<feature type="non-terminal residue" evidence="1">
    <location>
        <position position="1"/>
    </location>
</feature>
<comment type="caution">
    <text evidence="1">The sequence shown here is derived from an EMBL/GenBank/DDBJ whole genome shotgun (WGS) entry which is preliminary data.</text>
</comment>
<organism evidence="1">
    <name type="scientific">marine sediment metagenome</name>
    <dbReference type="NCBI Taxonomy" id="412755"/>
    <lineage>
        <taxon>unclassified sequences</taxon>
        <taxon>metagenomes</taxon>
        <taxon>ecological metagenomes</taxon>
    </lineage>
</organism>
<proteinExistence type="predicted"/>
<sequence length="111" mass="12805">DKVSTKKSGAWIFTFETIDFLDGETISKFTKLAHTDGNILFATRRLDMKDLANIPEPDETSKTDGKTPSQRLRAVLFVRWKQLGKTGDFDAYYRKSMEHFIDTVKEKLEPE</sequence>
<name>A0A0F9GV99_9ZZZZ</name>
<dbReference type="EMBL" id="LAZR01018881">
    <property type="protein sequence ID" value="KKL94611.1"/>
    <property type="molecule type" value="Genomic_DNA"/>
</dbReference>
<evidence type="ECO:0000313" key="1">
    <source>
        <dbReference type="EMBL" id="KKL94611.1"/>
    </source>
</evidence>
<reference evidence="1" key="1">
    <citation type="journal article" date="2015" name="Nature">
        <title>Complex archaea that bridge the gap between prokaryotes and eukaryotes.</title>
        <authorList>
            <person name="Spang A."/>
            <person name="Saw J.H."/>
            <person name="Jorgensen S.L."/>
            <person name="Zaremba-Niedzwiedzka K."/>
            <person name="Martijn J."/>
            <person name="Lind A.E."/>
            <person name="van Eijk R."/>
            <person name="Schleper C."/>
            <person name="Guy L."/>
            <person name="Ettema T.J."/>
        </authorList>
    </citation>
    <scope>NUCLEOTIDE SEQUENCE</scope>
</reference>
<dbReference type="AlphaFoldDB" id="A0A0F9GV99"/>
<gene>
    <name evidence="1" type="ORF">LCGC14_1862980</name>
</gene>